<sequence length="159" mass="18431">MQFLNFIVISISLFWTLGLTQPAHESKVVRRNFGPDHKGYQCGKKKYIIFDIDVAVKNACRAYSHQRSQRPFGAFLGMIRILEIEDSEQGADVATSPTGLNVVSYNYVIFMPADCKFVKVVHKSHKKKHEKHENYDICKYVVWPSRWTDIFKTIEEIDS</sequence>
<evidence type="ECO:0000313" key="3">
    <source>
        <dbReference type="Proteomes" id="UP000275772"/>
    </source>
</evidence>
<dbReference type="Proteomes" id="UP000275772">
    <property type="component" value="Unassembled WGS sequence"/>
</dbReference>
<evidence type="ECO:0000256" key="1">
    <source>
        <dbReference type="SAM" id="SignalP"/>
    </source>
</evidence>
<proteinExistence type="predicted"/>
<keyword evidence="1" id="KW-0732">Signal</keyword>
<name>A0A383UKH3_BLUHO</name>
<accession>A0A383UKH3</accession>
<gene>
    <name evidence="2" type="ORF">BLGHR1_11031</name>
</gene>
<feature type="chain" id="PRO_5016855522" evidence="1">
    <location>
        <begin position="23"/>
        <end position="159"/>
    </location>
</feature>
<reference evidence="2 3" key="1">
    <citation type="submission" date="2017-11" db="EMBL/GenBank/DDBJ databases">
        <authorList>
            <person name="Kracher B."/>
        </authorList>
    </citation>
    <scope>NUCLEOTIDE SEQUENCE [LARGE SCALE GENOMIC DNA]</scope>
    <source>
        <strain evidence="2 3">RACE1</strain>
    </source>
</reference>
<protein>
    <submittedName>
        <fullName evidence="2">Uncharacterized protein</fullName>
    </submittedName>
</protein>
<dbReference type="VEuPathDB" id="FungiDB:BLGHR1_11031"/>
<evidence type="ECO:0000313" key="2">
    <source>
        <dbReference type="EMBL" id="SZF00299.1"/>
    </source>
</evidence>
<dbReference type="AlphaFoldDB" id="A0A383UKH3"/>
<feature type="signal peptide" evidence="1">
    <location>
        <begin position="1"/>
        <end position="22"/>
    </location>
</feature>
<organism evidence="2 3">
    <name type="scientific">Blumeria hordei</name>
    <name type="common">Barley powdery mildew</name>
    <name type="synonym">Blumeria graminis f. sp. hordei</name>
    <dbReference type="NCBI Taxonomy" id="2867405"/>
    <lineage>
        <taxon>Eukaryota</taxon>
        <taxon>Fungi</taxon>
        <taxon>Dikarya</taxon>
        <taxon>Ascomycota</taxon>
        <taxon>Pezizomycotina</taxon>
        <taxon>Leotiomycetes</taxon>
        <taxon>Erysiphales</taxon>
        <taxon>Erysiphaceae</taxon>
        <taxon>Blumeria</taxon>
    </lineage>
</organism>
<dbReference type="EMBL" id="UNSH01000008">
    <property type="protein sequence ID" value="SZF00299.1"/>
    <property type="molecule type" value="Genomic_DNA"/>
</dbReference>